<keyword evidence="4" id="KW-1185">Reference proteome</keyword>
<dbReference type="SUPFAM" id="SSF50939">
    <property type="entry name" value="Sialidases"/>
    <property type="match status" value="1"/>
</dbReference>
<sequence length="375" mass="41259">MVWQAAQVKEGEPDQHFMCAYSDDAKTWTKAIRMPIGKQRGAIPWAPVLRLSGETLTLFFAESSTCMKPGGGVAAIDGADIPRWAPGGDIRFATTRDGFRWSKRVELLTQSYNTGIPKVIANPAIQISQGDHKGTLILPYWEEVPRMSTKREGCPSPDATPSAGALISKDNGRTWKPSESSLTDSETWLIEGTMAELSNSSVLHLFRTSVGEIYKSLSHDGGRTWTKASSTGLPNPNSKIHLLRLADGRLALAYNHDRKYRANLYVAISEDDGENWHLAAIVEKGSESSMYAYPTMVEDECKLYVAYSIMTRRDWKEIQERTAHEPNGGGIYVAEIDLVSGILRGEEAILLNPAPENIEVVEEEMGLSNGSAIAL</sequence>
<gene>
    <name evidence="3" type="ORF">Bathy04g00010</name>
</gene>
<dbReference type="CDD" id="cd15482">
    <property type="entry name" value="Sialidase_non-viral"/>
    <property type="match status" value="1"/>
</dbReference>
<dbReference type="OrthoDB" id="504663at2759"/>
<dbReference type="PANTHER" id="PTHR43752">
    <property type="entry name" value="BNR/ASP-BOX REPEAT FAMILY PROTEIN"/>
    <property type="match status" value="1"/>
</dbReference>
<dbReference type="InterPro" id="IPR036278">
    <property type="entry name" value="Sialidase_sf"/>
</dbReference>
<feature type="region of interest" description="Disordered" evidence="1">
    <location>
        <begin position="148"/>
        <end position="180"/>
    </location>
</feature>
<dbReference type="Pfam" id="PF13088">
    <property type="entry name" value="BNR_2"/>
    <property type="match status" value="1"/>
</dbReference>
<evidence type="ECO:0000313" key="3">
    <source>
        <dbReference type="EMBL" id="CCO16144.1"/>
    </source>
</evidence>
<reference evidence="3 4" key="1">
    <citation type="submission" date="2011-10" db="EMBL/GenBank/DDBJ databases">
        <authorList>
            <person name="Genoscope - CEA"/>
        </authorList>
    </citation>
    <scope>NUCLEOTIDE SEQUENCE [LARGE SCALE GENOMIC DNA]</scope>
    <source>
        <strain evidence="3 4">RCC 1105</strain>
    </source>
</reference>
<dbReference type="AlphaFoldDB" id="K8EDS8"/>
<organism evidence="3 4">
    <name type="scientific">Bathycoccus prasinos</name>
    <dbReference type="NCBI Taxonomy" id="41875"/>
    <lineage>
        <taxon>Eukaryota</taxon>
        <taxon>Viridiplantae</taxon>
        <taxon>Chlorophyta</taxon>
        <taxon>Mamiellophyceae</taxon>
        <taxon>Mamiellales</taxon>
        <taxon>Bathycoccaceae</taxon>
        <taxon>Bathycoccus</taxon>
    </lineage>
</organism>
<name>K8EDS8_9CHLO</name>
<protein>
    <submittedName>
        <fullName evidence="3">BNR/Asp-box repeat family protein</fullName>
    </submittedName>
</protein>
<dbReference type="InterPro" id="IPR011040">
    <property type="entry name" value="Sialidase"/>
</dbReference>
<dbReference type="Gene3D" id="2.120.10.10">
    <property type="match status" value="1"/>
</dbReference>
<accession>K8EDS8</accession>
<feature type="domain" description="Sialidase" evidence="2">
    <location>
        <begin position="2"/>
        <end position="300"/>
    </location>
</feature>
<dbReference type="GeneID" id="19016027"/>
<dbReference type="Proteomes" id="UP000198341">
    <property type="component" value="Chromosome 4"/>
</dbReference>
<proteinExistence type="predicted"/>
<dbReference type="RefSeq" id="XP_007513619.1">
    <property type="nucleotide sequence ID" value="XM_007513557.1"/>
</dbReference>
<dbReference type="EMBL" id="FO082275">
    <property type="protein sequence ID" value="CCO16144.1"/>
    <property type="molecule type" value="Genomic_DNA"/>
</dbReference>
<dbReference type="KEGG" id="bpg:Bathy04g00010"/>
<evidence type="ECO:0000313" key="4">
    <source>
        <dbReference type="Proteomes" id="UP000198341"/>
    </source>
</evidence>
<evidence type="ECO:0000256" key="1">
    <source>
        <dbReference type="SAM" id="MobiDB-lite"/>
    </source>
</evidence>
<dbReference type="PANTHER" id="PTHR43752:SF2">
    <property type="entry name" value="BNR_ASP-BOX REPEAT FAMILY PROTEIN"/>
    <property type="match status" value="1"/>
</dbReference>
<evidence type="ECO:0000259" key="2">
    <source>
        <dbReference type="Pfam" id="PF13088"/>
    </source>
</evidence>